<evidence type="ECO:0000256" key="1">
    <source>
        <dbReference type="SAM" id="MobiDB-lite"/>
    </source>
</evidence>
<sequence>MPTDENITLRKRASLVQISPLQLKKSRMSNDGALATSPGPLINSPGLAPSPQKLHSRNSSPSNSPTWTIVHNKKRRNKMPTTPSSIATPSKTGRQPEAASPLSDLSQSGPPSPIDGDIEIDLGNHVPTASTDAEPSGVSARGSGPPTPTPQNACAPPPRDAEALAQPPTAPALNAPTAHPPENREATGQPSTHPTAGGATATQGTDMPTHQKSPAPSTTTMDMQATVNATSATRANAPSEQTSLQAVKDNAHTWLRSLTVSGPLHPDHAFPPIPNNNWRLDASPAPSSFYGKGKTVDRGLSDASKVPTPPIEANTIWPSRAGPATIRFTAGIPPSHNFAP</sequence>
<dbReference type="Proteomes" id="UP000807469">
    <property type="component" value="Unassembled WGS sequence"/>
</dbReference>
<name>A0A9P5YRV0_9AGAR</name>
<keyword evidence="3" id="KW-1185">Reference proteome</keyword>
<feature type="region of interest" description="Disordered" evidence="1">
    <location>
        <begin position="19"/>
        <end position="220"/>
    </location>
</feature>
<gene>
    <name evidence="2" type="ORF">BDN70DRAFT_938135</name>
</gene>
<accession>A0A9P5YRV0</accession>
<protein>
    <submittedName>
        <fullName evidence="2">Uncharacterized protein</fullName>
    </submittedName>
</protein>
<feature type="compositionally biased region" description="Low complexity" evidence="1">
    <location>
        <begin position="195"/>
        <end position="205"/>
    </location>
</feature>
<evidence type="ECO:0000313" key="2">
    <source>
        <dbReference type="EMBL" id="KAF9472505.1"/>
    </source>
</evidence>
<dbReference type="EMBL" id="MU155528">
    <property type="protein sequence ID" value="KAF9472505.1"/>
    <property type="molecule type" value="Genomic_DNA"/>
</dbReference>
<reference evidence="2" key="1">
    <citation type="submission" date="2020-11" db="EMBL/GenBank/DDBJ databases">
        <authorList>
            <consortium name="DOE Joint Genome Institute"/>
            <person name="Ahrendt S."/>
            <person name="Riley R."/>
            <person name="Andreopoulos W."/>
            <person name="Labutti K."/>
            <person name="Pangilinan J."/>
            <person name="Ruiz-Duenas F.J."/>
            <person name="Barrasa J.M."/>
            <person name="Sanchez-Garcia M."/>
            <person name="Camarero S."/>
            <person name="Miyauchi S."/>
            <person name="Serrano A."/>
            <person name="Linde D."/>
            <person name="Babiker R."/>
            <person name="Drula E."/>
            <person name="Ayuso-Fernandez I."/>
            <person name="Pacheco R."/>
            <person name="Padilla G."/>
            <person name="Ferreira P."/>
            <person name="Barriuso J."/>
            <person name="Kellner H."/>
            <person name="Castanera R."/>
            <person name="Alfaro M."/>
            <person name="Ramirez L."/>
            <person name="Pisabarro A.G."/>
            <person name="Kuo A."/>
            <person name="Tritt A."/>
            <person name="Lipzen A."/>
            <person name="He G."/>
            <person name="Yan M."/>
            <person name="Ng V."/>
            <person name="Cullen D."/>
            <person name="Martin F."/>
            <person name="Rosso M.-N."/>
            <person name="Henrissat B."/>
            <person name="Hibbett D."/>
            <person name="Martinez A.T."/>
            <person name="Grigoriev I.V."/>
        </authorList>
    </citation>
    <scope>NUCLEOTIDE SEQUENCE</scope>
    <source>
        <strain evidence="2">CIRM-BRFM 674</strain>
    </source>
</reference>
<feature type="compositionally biased region" description="Polar residues" evidence="1">
    <location>
        <begin position="206"/>
        <end position="220"/>
    </location>
</feature>
<feature type="compositionally biased region" description="Polar residues" evidence="1">
    <location>
        <begin position="57"/>
        <end position="69"/>
    </location>
</feature>
<feature type="compositionally biased region" description="Polar residues" evidence="1">
    <location>
        <begin position="79"/>
        <end position="93"/>
    </location>
</feature>
<proteinExistence type="predicted"/>
<dbReference type="AlphaFoldDB" id="A0A9P5YRV0"/>
<comment type="caution">
    <text evidence="2">The sequence shown here is derived from an EMBL/GenBank/DDBJ whole genome shotgun (WGS) entry which is preliminary data.</text>
</comment>
<evidence type="ECO:0000313" key="3">
    <source>
        <dbReference type="Proteomes" id="UP000807469"/>
    </source>
</evidence>
<feature type="compositionally biased region" description="Low complexity" evidence="1">
    <location>
        <begin position="163"/>
        <end position="177"/>
    </location>
</feature>
<organism evidence="2 3">
    <name type="scientific">Pholiota conissans</name>
    <dbReference type="NCBI Taxonomy" id="109636"/>
    <lineage>
        <taxon>Eukaryota</taxon>
        <taxon>Fungi</taxon>
        <taxon>Dikarya</taxon>
        <taxon>Basidiomycota</taxon>
        <taxon>Agaricomycotina</taxon>
        <taxon>Agaricomycetes</taxon>
        <taxon>Agaricomycetidae</taxon>
        <taxon>Agaricales</taxon>
        <taxon>Agaricineae</taxon>
        <taxon>Strophariaceae</taxon>
        <taxon>Pholiota</taxon>
    </lineage>
</organism>